<proteinExistence type="predicted"/>
<name>A0A368U9L4_9GAMM</name>
<gene>
    <name evidence="1" type="ORF">DU506_00105</name>
</gene>
<keyword evidence="2" id="KW-1185">Reference proteome</keyword>
<evidence type="ECO:0000313" key="1">
    <source>
        <dbReference type="EMBL" id="RCV93591.1"/>
    </source>
</evidence>
<dbReference type="AlphaFoldDB" id="A0A368U9L4"/>
<protein>
    <submittedName>
        <fullName evidence="1">Uncharacterized protein</fullName>
    </submittedName>
</protein>
<reference evidence="1 2" key="1">
    <citation type="submission" date="2018-07" db="EMBL/GenBank/DDBJ databases">
        <title>Halomonas rutogse sp. nov., isolated from Lake TangqianCo on Tibetan Plateau.</title>
        <authorList>
            <person name="Lu H."/>
            <person name="Xing P."/>
            <person name="Wu Q."/>
        </authorList>
    </citation>
    <scope>NUCLEOTIDE SEQUENCE [LARGE SCALE GENOMIC DNA]</scope>
    <source>
        <strain evidence="1 2">TQ8S</strain>
    </source>
</reference>
<dbReference type="Proteomes" id="UP000253204">
    <property type="component" value="Unassembled WGS sequence"/>
</dbReference>
<dbReference type="EMBL" id="QPIJ01000001">
    <property type="protein sequence ID" value="RCV93591.1"/>
    <property type="molecule type" value="Genomic_DNA"/>
</dbReference>
<sequence length="97" mass="10424">MGWLLSVRDRGGDYRDSTFLLDSLACAVFLADSGLEILDQRVAIARQALSKGDAEHIGRSVEGVIACLDLSQLSTCMVNQVAAAQREVKACQARAAR</sequence>
<dbReference type="RefSeq" id="WP_114484919.1">
    <property type="nucleotide sequence ID" value="NZ_CBCSHM010000005.1"/>
</dbReference>
<accession>A0A368U9L4</accession>
<organism evidence="1 2">
    <name type="scientific">Vreelandella rituensis</name>
    <dbReference type="NCBI Taxonomy" id="2282306"/>
    <lineage>
        <taxon>Bacteria</taxon>
        <taxon>Pseudomonadati</taxon>
        <taxon>Pseudomonadota</taxon>
        <taxon>Gammaproteobacteria</taxon>
        <taxon>Oceanospirillales</taxon>
        <taxon>Halomonadaceae</taxon>
        <taxon>Vreelandella</taxon>
    </lineage>
</organism>
<comment type="caution">
    <text evidence="1">The sequence shown here is derived from an EMBL/GenBank/DDBJ whole genome shotgun (WGS) entry which is preliminary data.</text>
</comment>
<evidence type="ECO:0000313" key="2">
    <source>
        <dbReference type="Proteomes" id="UP000253204"/>
    </source>
</evidence>